<dbReference type="GO" id="GO:0004077">
    <property type="term" value="F:biotin--[biotin carboxyl-carrier protein] ligase activity"/>
    <property type="evidence" value="ECO:0007669"/>
    <property type="project" value="InterPro"/>
</dbReference>
<protein>
    <submittedName>
        <fullName evidence="3">BirA family transcriptional regulator, biotin operon repressor / biotin-[acetyl-CoA-carboxylase] ligase</fullName>
    </submittedName>
</protein>
<dbReference type="EMBL" id="FQYK01000007">
    <property type="protein sequence ID" value="SHJ07653.1"/>
    <property type="molecule type" value="Genomic_DNA"/>
</dbReference>
<dbReference type="GO" id="GO:0005737">
    <property type="term" value="C:cytoplasm"/>
    <property type="evidence" value="ECO:0007669"/>
    <property type="project" value="TreeGrafter"/>
</dbReference>
<dbReference type="AlphaFoldDB" id="A0A1M6GCH9"/>
<proteinExistence type="predicted"/>
<dbReference type="InterPro" id="IPR045864">
    <property type="entry name" value="aa-tRNA-synth_II/BPL/LPL"/>
</dbReference>
<dbReference type="PANTHER" id="PTHR12835">
    <property type="entry name" value="BIOTIN PROTEIN LIGASE"/>
    <property type="match status" value="1"/>
</dbReference>
<dbReference type="STRING" id="1178825.SAMN05216261_2733"/>
<dbReference type="CDD" id="cd16442">
    <property type="entry name" value="BPL"/>
    <property type="match status" value="1"/>
</dbReference>
<dbReference type="Pfam" id="PF03099">
    <property type="entry name" value="BPL_LplA_LipB"/>
    <property type="match status" value="1"/>
</dbReference>
<dbReference type="RefSeq" id="WP_019387819.1">
    <property type="nucleotide sequence ID" value="NZ_ALIH01000008.1"/>
</dbReference>
<evidence type="ECO:0000313" key="3">
    <source>
        <dbReference type="EMBL" id="SHJ07653.1"/>
    </source>
</evidence>
<accession>A0A1M6GCH9</accession>
<name>A0A1M6GCH9_9FLAO</name>
<sequence>MHLIKLNAIGSTNSYLKHLNATESIADYTAVIAENQTEGRGQMGTIWNVENSKNLTFSVFKDLSEFQFESAFYISMVAALSVYRTLDLFSIPKLNIKWPNDILSENKKICGILIENVIKQNTVNASVIGIGLNVNQNNFDNLPQASSLKLVTGKTYDLNELAITIINQLKEYFLLLSDNKLNVIKNEYESYLFRKNKPSTFKDAEGVMFSGFIKGVSETGNLQVLLEDEILKEFDMKTITLLY</sequence>
<dbReference type="OrthoDB" id="9807064at2"/>
<evidence type="ECO:0000256" key="1">
    <source>
        <dbReference type="ARBA" id="ARBA00022598"/>
    </source>
</evidence>
<evidence type="ECO:0000259" key="2">
    <source>
        <dbReference type="PROSITE" id="PS51733"/>
    </source>
</evidence>
<dbReference type="Gene3D" id="3.30.930.10">
    <property type="entry name" value="Bira Bifunctional Protein, Domain 2"/>
    <property type="match status" value="1"/>
</dbReference>
<keyword evidence="1 3" id="KW-0436">Ligase</keyword>
<reference evidence="3 4" key="1">
    <citation type="submission" date="2016-11" db="EMBL/GenBank/DDBJ databases">
        <authorList>
            <person name="Jaros S."/>
            <person name="Januszkiewicz K."/>
            <person name="Wedrychowicz H."/>
        </authorList>
    </citation>
    <scope>NUCLEOTIDE SEQUENCE [LARGE SCALE GENOMIC DNA]</scope>
    <source>
        <strain evidence="3 4">CGMCC 1.12213</strain>
    </source>
</reference>
<dbReference type="NCBIfam" id="TIGR00121">
    <property type="entry name" value="birA_ligase"/>
    <property type="match status" value="1"/>
</dbReference>
<dbReference type="InterPro" id="IPR004143">
    <property type="entry name" value="BPL_LPL_catalytic"/>
</dbReference>
<evidence type="ECO:0000313" key="4">
    <source>
        <dbReference type="Proteomes" id="UP000184396"/>
    </source>
</evidence>
<dbReference type="eggNOG" id="COG0340">
    <property type="taxonomic scope" value="Bacteria"/>
</dbReference>
<dbReference type="PROSITE" id="PS51733">
    <property type="entry name" value="BPL_LPL_CATALYTIC"/>
    <property type="match status" value="1"/>
</dbReference>
<dbReference type="Proteomes" id="UP000184396">
    <property type="component" value="Unassembled WGS sequence"/>
</dbReference>
<keyword evidence="4" id="KW-1185">Reference proteome</keyword>
<dbReference type="InterPro" id="IPR004408">
    <property type="entry name" value="Biotin_CoA_COase_ligase"/>
</dbReference>
<organism evidence="3 4">
    <name type="scientific">Algibacter luteus</name>
    <dbReference type="NCBI Taxonomy" id="1178825"/>
    <lineage>
        <taxon>Bacteria</taxon>
        <taxon>Pseudomonadati</taxon>
        <taxon>Bacteroidota</taxon>
        <taxon>Flavobacteriia</taxon>
        <taxon>Flavobacteriales</taxon>
        <taxon>Flavobacteriaceae</taxon>
        <taxon>Algibacter</taxon>
    </lineage>
</organism>
<dbReference type="SUPFAM" id="SSF55681">
    <property type="entry name" value="Class II aaRS and biotin synthetases"/>
    <property type="match status" value="1"/>
</dbReference>
<gene>
    <name evidence="3" type="ORF">SAMN05216261_2733</name>
</gene>
<feature type="domain" description="BPL/LPL catalytic" evidence="2">
    <location>
        <begin position="1"/>
        <end position="177"/>
    </location>
</feature>
<dbReference type="PANTHER" id="PTHR12835:SF5">
    <property type="entry name" value="BIOTIN--PROTEIN LIGASE"/>
    <property type="match status" value="1"/>
</dbReference>